<evidence type="ECO:0000256" key="2">
    <source>
        <dbReference type="SAM" id="Phobius"/>
    </source>
</evidence>
<evidence type="ECO:0000313" key="4">
    <source>
        <dbReference type="Proteomes" id="UP000278143"/>
    </source>
</evidence>
<feature type="transmembrane region" description="Helical" evidence="2">
    <location>
        <begin position="285"/>
        <end position="304"/>
    </location>
</feature>
<dbReference type="Proteomes" id="UP000278143">
    <property type="component" value="Unassembled WGS sequence"/>
</dbReference>
<feature type="region of interest" description="Disordered" evidence="1">
    <location>
        <begin position="332"/>
        <end position="353"/>
    </location>
</feature>
<feature type="region of interest" description="Disordered" evidence="1">
    <location>
        <begin position="409"/>
        <end position="431"/>
    </location>
</feature>
<organism evidence="3 4">
    <name type="scientific">Syncephalis pseudoplumigaleata</name>
    <dbReference type="NCBI Taxonomy" id="1712513"/>
    <lineage>
        <taxon>Eukaryota</taxon>
        <taxon>Fungi</taxon>
        <taxon>Fungi incertae sedis</taxon>
        <taxon>Zoopagomycota</taxon>
        <taxon>Zoopagomycotina</taxon>
        <taxon>Zoopagomycetes</taxon>
        <taxon>Zoopagales</taxon>
        <taxon>Piptocephalidaceae</taxon>
        <taxon>Syncephalis</taxon>
    </lineage>
</organism>
<reference evidence="4" key="1">
    <citation type="journal article" date="2018" name="Nat. Microbiol.">
        <title>Leveraging single-cell genomics to expand the fungal tree of life.</title>
        <authorList>
            <person name="Ahrendt S.R."/>
            <person name="Quandt C.A."/>
            <person name="Ciobanu D."/>
            <person name="Clum A."/>
            <person name="Salamov A."/>
            <person name="Andreopoulos B."/>
            <person name="Cheng J.F."/>
            <person name="Woyke T."/>
            <person name="Pelin A."/>
            <person name="Henrissat B."/>
            <person name="Reynolds N.K."/>
            <person name="Benny G.L."/>
            <person name="Smith M.E."/>
            <person name="James T.Y."/>
            <person name="Grigoriev I.V."/>
        </authorList>
    </citation>
    <scope>NUCLEOTIDE SEQUENCE [LARGE SCALE GENOMIC DNA]</scope>
    <source>
        <strain evidence="4">Benny S71-1</strain>
    </source>
</reference>
<feature type="transmembrane region" description="Helical" evidence="2">
    <location>
        <begin position="45"/>
        <end position="68"/>
    </location>
</feature>
<evidence type="ECO:0000256" key="1">
    <source>
        <dbReference type="SAM" id="MobiDB-lite"/>
    </source>
</evidence>
<feature type="transmembrane region" description="Helical" evidence="2">
    <location>
        <begin position="18"/>
        <end position="38"/>
    </location>
</feature>
<gene>
    <name evidence="3" type="ORF">SYNPS1DRAFT_21357</name>
</gene>
<feature type="transmembrane region" description="Helical" evidence="2">
    <location>
        <begin position="80"/>
        <end position="100"/>
    </location>
</feature>
<evidence type="ECO:0000313" key="3">
    <source>
        <dbReference type="EMBL" id="RKP27012.1"/>
    </source>
</evidence>
<feature type="compositionally biased region" description="Basic and acidic residues" evidence="1">
    <location>
        <begin position="411"/>
        <end position="431"/>
    </location>
</feature>
<keyword evidence="2" id="KW-1133">Transmembrane helix</keyword>
<keyword evidence="2" id="KW-0472">Membrane</keyword>
<protein>
    <submittedName>
        <fullName evidence="3">Uncharacterized protein</fullName>
    </submittedName>
</protein>
<keyword evidence="2" id="KW-0812">Transmembrane</keyword>
<sequence length="475" mass="52992">MDLLVDLAGTDPDLNGPVALPLCIVWAIASLAAIYYRYRYGPNVGYYSAMAMAAILMTLLQLVLFLLSYNNPSVIMARQVVAALGTLLLSWLLISVLTSWSESSRVMRISPESINTAYQATRKVSDEPPRLPKLKFLATPINELEVIYPGGQRFSQLIPEASAPYRMATQDADAFPAYQPHYSQPRLRYLTASMQVANTVAFLLAVTGRIVAIFSQSAAVETPFIVVACILIGYVLAVIILSAMLFWRTSHHMSIAARRPLLVLVLLSALEIPRCVSMALHSANVGWYIGSEVFSAIWLFIALWPGMLKNVTEFNTKEDNAFEQRGLVRVEQTTSTEHAASTEPRSTRFSTRSIPEEAVAQAHARSATPTSPRFAMTSRLARTQSALYDVRRASFSSLKRVYTMASSFSTSHDDETAAEKTRKSEEQQMQERKRWTITMDIPQGESLIDLLQHDLQALLLGRRLRQLKLIHLHGH</sequence>
<keyword evidence="4" id="KW-1185">Reference proteome</keyword>
<name>A0A4P9Z4L6_9FUNG</name>
<dbReference type="EMBL" id="KZ989289">
    <property type="protein sequence ID" value="RKP27012.1"/>
    <property type="molecule type" value="Genomic_DNA"/>
</dbReference>
<proteinExistence type="predicted"/>
<dbReference type="AlphaFoldDB" id="A0A4P9Z4L6"/>
<accession>A0A4P9Z4L6</accession>
<feature type="transmembrane region" description="Helical" evidence="2">
    <location>
        <begin position="224"/>
        <end position="247"/>
    </location>
</feature>
<dbReference type="OrthoDB" id="5589960at2759"/>
<feature type="transmembrane region" description="Helical" evidence="2">
    <location>
        <begin position="196"/>
        <end position="218"/>
    </location>
</feature>